<dbReference type="RefSeq" id="WP_202856122.1">
    <property type="nucleotide sequence ID" value="NZ_JAEUGD010000031.1"/>
</dbReference>
<gene>
    <name evidence="2" type="ORF">JMN32_09730</name>
</gene>
<accession>A0A937FUW5</accession>
<proteinExistence type="predicted"/>
<comment type="caution">
    <text evidence="2">The sequence shown here is derived from an EMBL/GenBank/DDBJ whole genome shotgun (WGS) entry which is preliminary data.</text>
</comment>
<organism evidence="2 3">
    <name type="scientific">Fulvivirga marina</name>
    <dbReference type="NCBI Taxonomy" id="2494733"/>
    <lineage>
        <taxon>Bacteria</taxon>
        <taxon>Pseudomonadati</taxon>
        <taxon>Bacteroidota</taxon>
        <taxon>Cytophagia</taxon>
        <taxon>Cytophagales</taxon>
        <taxon>Fulvivirgaceae</taxon>
        <taxon>Fulvivirga</taxon>
    </lineage>
</organism>
<dbReference type="AlphaFoldDB" id="A0A937FUW5"/>
<dbReference type="Gene3D" id="2.60.40.4070">
    <property type="match status" value="1"/>
</dbReference>
<protein>
    <submittedName>
        <fullName evidence="2">T9SS type A sorting domain-containing protein</fullName>
    </submittedName>
</protein>
<name>A0A937FUW5_9BACT</name>
<dbReference type="Pfam" id="PF18962">
    <property type="entry name" value="Por_Secre_tail"/>
    <property type="match status" value="1"/>
</dbReference>
<evidence type="ECO:0000313" key="2">
    <source>
        <dbReference type="EMBL" id="MBL6446590.1"/>
    </source>
</evidence>
<sequence>MLTLNNSKAQADWYYVGDVKTLPAGQKNGESWYVNSGDARLNQTSLPMTVTNLYGESAPEQTFSNSVKKQPVLLIGNYPNPAGSQTTIHYVLAEQSQVNISITDLQGNLVKDIMGKSQQGAGIYALQVNIADLKPGIYLYEVNTKNQKVLRRMIVK</sequence>
<dbReference type="NCBIfam" id="TIGR04183">
    <property type="entry name" value="Por_Secre_tail"/>
    <property type="match status" value="1"/>
</dbReference>
<dbReference type="EMBL" id="JAEUGD010000031">
    <property type="protein sequence ID" value="MBL6446590.1"/>
    <property type="molecule type" value="Genomic_DNA"/>
</dbReference>
<keyword evidence="3" id="KW-1185">Reference proteome</keyword>
<feature type="domain" description="Secretion system C-terminal sorting" evidence="1">
    <location>
        <begin position="78"/>
        <end position="155"/>
    </location>
</feature>
<dbReference type="Proteomes" id="UP000614216">
    <property type="component" value="Unassembled WGS sequence"/>
</dbReference>
<reference evidence="2" key="1">
    <citation type="submission" date="2021-01" db="EMBL/GenBank/DDBJ databases">
        <title>Fulvivirga kasyanovii gen. nov., sp nov., a novel member of the phylum Bacteroidetes isolated from seawater in a mussel farm.</title>
        <authorList>
            <person name="Zhao L.-H."/>
            <person name="Wang Z.-J."/>
        </authorList>
    </citation>
    <scope>NUCLEOTIDE SEQUENCE</scope>
    <source>
        <strain evidence="2">29W222</strain>
    </source>
</reference>
<dbReference type="InterPro" id="IPR026444">
    <property type="entry name" value="Secre_tail"/>
</dbReference>
<evidence type="ECO:0000313" key="3">
    <source>
        <dbReference type="Proteomes" id="UP000614216"/>
    </source>
</evidence>
<evidence type="ECO:0000259" key="1">
    <source>
        <dbReference type="Pfam" id="PF18962"/>
    </source>
</evidence>